<evidence type="ECO:0000256" key="2">
    <source>
        <dbReference type="SAM" id="Coils"/>
    </source>
</evidence>
<dbReference type="Pfam" id="PF04030">
    <property type="entry name" value="ALO"/>
    <property type="match status" value="1"/>
</dbReference>
<comment type="caution">
    <text evidence="4">The sequence shown here is derived from an EMBL/GenBank/DDBJ whole genome shotgun (WGS) entry which is preliminary data.</text>
</comment>
<dbReference type="Proteomes" id="UP000663828">
    <property type="component" value="Unassembled WGS sequence"/>
</dbReference>
<sequence>MDWSKKKTDLLNILGSRFRSLSLHRSKNRSSYLAVDPHIRIPIILNTVNVTQSSTQTIPINVNNNAEHIKAPDNARHRSRRRKHQQRFSKCLAELTEKYPPIPAHEYLKDDKSINEDSKKSCYSSISTNSEITSCIWSKLLESREDLFKLNKTLEDLDKRLERLSSNMCSKYNSTETNRNNMTEYWNWARTFHCRPRLYAEPKSIDSLRSLLAEINQTKSKVRVIGCAHSPSSLAMSNEVLISMKYFDNILEINEKDMQIHCESGVLIRTLNETLPQHNLCLPVQGSVNYLTLAGVISTATHGSGIQYGSISSYVRSITLMKLNGDLQEYRLEDDEDLFRCLTCALGTFGIIVSVRLQVCPLFYMELNQYSLGFHSLLNTLPSHYSSSDHFRYMWYPHTNSGVAYHLTRINPQPISHKTSIFSRIFAWFRYSLIGHHFCEFLFYLSLYMPSLVRPINTFYAKLDGKSQHKIDRCDKLFNFDCLFRQYASEWAVPLDQAVSCLTELQQSMEVHRSVHFPIEIRFSKAEDLSFLSPAYGRQTCWINTVAYRPYGVDHSLHRAFFQAFEKICLKHNGRPHWAKEHPLKREDFVRLYPHWNLFQKKRQEFDQNNLLINDCLQNIF</sequence>
<feature type="domain" description="FAD-binding PCMH-type" evidence="3">
    <location>
        <begin position="192"/>
        <end position="362"/>
    </location>
</feature>
<dbReference type="PANTHER" id="PTHR43762:SF1">
    <property type="entry name" value="D-ARABINONO-1,4-LACTONE OXIDASE"/>
    <property type="match status" value="1"/>
</dbReference>
<dbReference type="AlphaFoldDB" id="A0A816DB29"/>
<protein>
    <recommendedName>
        <fullName evidence="3">FAD-binding PCMH-type domain-containing protein</fullName>
    </recommendedName>
</protein>
<dbReference type="InterPro" id="IPR010031">
    <property type="entry name" value="FAD_lactone_oxidase-like"/>
</dbReference>
<dbReference type="Pfam" id="PF01565">
    <property type="entry name" value="FAD_binding_4"/>
    <property type="match status" value="1"/>
</dbReference>
<organism evidence="4 5">
    <name type="scientific">Adineta ricciae</name>
    <name type="common">Rotifer</name>
    <dbReference type="NCBI Taxonomy" id="249248"/>
    <lineage>
        <taxon>Eukaryota</taxon>
        <taxon>Metazoa</taxon>
        <taxon>Spiralia</taxon>
        <taxon>Gnathifera</taxon>
        <taxon>Rotifera</taxon>
        <taxon>Eurotatoria</taxon>
        <taxon>Bdelloidea</taxon>
        <taxon>Adinetida</taxon>
        <taxon>Adinetidae</taxon>
        <taxon>Adineta</taxon>
    </lineage>
</organism>
<dbReference type="Gene3D" id="3.30.70.2520">
    <property type="match status" value="1"/>
</dbReference>
<keyword evidence="5" id="KW-1185">Reference proteome</keyword>
<keyword evidence="2" id="KW-0175">Coiled coil</keyword>
<accession>A0A816DB29</accession>
<evidence type="ECO:0000313" key="4">
    <source>
        <dbReference type="EMBL" id="CAF1631863.1"/>
    </source>
</evidence>
<dbReference type="InterPro" id="IPR016166">
    <property type="entry name" value="FAD-bd_PCMH"/>
</dbReference>
<dbReference type="InterPro" id="IPR007173">
    <property type="entry name" value="ALO_C"/>
</dbReference>
<dbReference type="GO" id="GO:0003885">
    <property type="term" value="F:D-arabinono-1,4-lactone oxidase activity"/>
    <property type="evidence" value="ECO:0007669"/>
    <property type="project" value="InterPro"/>
</dbReference>
<evidence type="ECO:0000259" key="3">
    <source>
        <dbReference type="PROSITE" id="PS51387"/>
    </source>
</evidence>
<dbReference type="PROSITE" id="PS51387">
    <property type="entry name" value="FAD_PCMH"/>
    <property type="match status" value="1"/>
</dbReference>
<dbReference type="PANTHER" id="PTHR43762">
    <property type="entry name" value="L-GULONOLACTONE OXIDASE"/>
    <property type="match status" value="1"/>
</dbReference>
<feature type="coiled-coil region" evidence="2">
    <location>
        <begin position="140"/>
        <end position="167"/>
    </location>
</feature>
<evidence type="ECO:0000313" key="5">
    <source>
        <dbReference type="Proteomes" id="UP000663828"/>
    </source>
</evidence>
<dbReference type="InterPro" id="IPR006094">
    <property type="entry name" value="Oxid_FAD_bind_N"/>
</dbReference>
<keyword evidence="1" id="KW-0560">Oxidoreductase</keyword>
<dbReference type="GO" id="GO:0016020">
    <property type="term" value="C:membrane"/>
    <property type="evidence" value="ECO:0007669"/>
    <property type="project" value="InterPro"/>
</dbReference>
<gene>
    <name evidence="4" type="ORF">XAT740_LOCUS51794</name>
</gene>
<dbReference type="InterPro" id="IPR016167">
    <property type="entry name" value="FAD-bd_PCMH_sub1"/>
</dbReference>
<dbReference type="InterPro" id="IPR036318">
    <property type="entry name" value="FAD-bd_PCMH-like_sf"/>
</dbReference>
<proteinExistence type="predicted"/>
<evidence type="ECO:0000256" key="1">
    <source>
        <dbReference type="ARBA" id="ARBA00023002"/>
    </source>
</evidence>
<name>A0A816DB29_ADIRI</name>
<dbReference type="GO" id="GO:0071949">
    <property type="term" value="F:FAD binding"/>
    <property type="evidence" value="ECO:0007669"/>
    <property type="project" value="InterPro"/>
</dbReference>
<dbReference type="Gene3D" id="3.30.465.10">
    <property type="match status" value="1"/>
</dbReference>
<dbReference type="Gene3D" id="3.30.43.10">
    <property type="entry name" value="Uridine Diphospho-n-acetylenolpyruvylglucosamine Reductase, domain 2"/>
    <property type="match status" value="1"/>
</dbReference>
<reference evidence="4" key="1">
    <citation type="submission" date="2021-02" db="EMBL/GenBank/DDBJ databases">
        <authorList>
            <person name="Nowell W R."/>
        </authorList>
    </citation>
    <scope>NUCLEOTIDE SEQUENCE</scope>
</reference>
<dbReference type="SUPFAM" id="SSF56176">
    <property type="entry name" value="FAD-binding/transporter-associated domain-like"/>
    <property type="match status" value="1"/>
</dbReference>
<dbReference type="InterPro" id="IPR016169">
    <property type="entry name" value="FAD-bd_PCMH_sub2"/>
</dbReference>
<dbReference type="EMBL" id="CAJNOR010008340">
    <property type="protein sequence ID" value="CAF1631863.1"/>
    <property type="molecule type" value="Genomic_DNA"/>
</dbReference>